<protein>
    <recommendedName>
        <fullName evidence="5">Site-specific DNA-methyltransferase (adenine-specific)</fullName>
    </recommendedName>
</protein>
<dbReference type="GO" id="GO:0009307">
    <property type="term" value="P:DNA restriction-modification system"/>
    <property type="evidence" value="ECO:0007669"/>
    <property type="project" value="InterPro"/>
</dbReference>
<organism evidence="4">
    <name type="scientific">bioreactor metagenome</name>
    <dbReference type="NCBI Taxonomy" id="1076179"/>
    <lineage>
        <taxon>unclassified sequences</taxon>
        <taxon>metagenomes</taxon>
        <taxon>ecological metagenomes</taxon>
    </lineage>
</organism>
<comment type="caution">
    <text evidence="4">The sequence shown here is derived from an EMBL/GenBank/DDBJ whole genome shotgun (WGS) entry which is preliminary data.</text>
</comment>
<dbReference type="SUPFAM" id="SSF53335">
    <property type="entry name" value="S-adenosyl-L-methionine-dependent methyltransferases"/>
    <property type="match status" value="1"/>
</dbReference>
<accession>A0A644ZKR5</accession>
<keyword evidence="2" id="KW-0808">Transferase</keyword>
<dbReference type="Pfam" id="PF02086">
    <property type="entry name" value="MethyltransfD12"/>
    <property type="match status" value="1"/>
</dbReference>
<dbReference type="InterPro" id="IPR029063">
    <property type="entry name" value="SAM-dependent_MTases_sf"/>
</dbReference>
<reference evidence="4" key="1">
    <citation type="submission" date="2019-08" db="EMBL/GenBank/DDBJ databases">
        <authorList>
            <person name="Kucharzyk K."/>
            <person name="Murdoch R.W."/>
            <person name="Higgins S."/>
            <person name="Loffler F."/>
        </authorList>
    </citation>
    <scope>NUCLEOTIDE SEQUENCE</scope>
</reference>
<dbReference type="AlphaFoldDB" id="A0A644ZKR5"/>
<gene>
    <name evidence="4" type="ORF">SDC9_88140</name>
</gene>
<keyword evidence="1" id="KW-0489">Methyltransferase</keyword>
<evidence type="ECO:0000256" key="1">
    <source>
        <dbReference type="ARBA" id="ARBA00022603"/>
    </source>
</evidence>
<proteinExistence type="predicted"/>
<sequence length="74" mass="8699">MDSFIGWVGGKKALRDVIISKFPENIGRYVEVFGGAGWVMFRKDKVPGQMKLNKYKITHLKEFLLFFHIKNFFE</sequence>
<name>A0A644ZKR5_9ZZZZ</name>
<dbReference type="GO" id="GO:0009007">
    <property type="term" value="F:site-specific DNA-methyltransferase (adenine-specific) activity"/>
    <property type="evidence" value="ECO:0007669"/>
    <property type="project" value="UniProtKB-EC"/>
</dbReference>
<evidence type="ECO:0000256" key="2">
    <source>
        <dbReference type="ARBA" id="ARBA00022679"/>
    </source>
</evidence>
<dbReference type="GO" id="GO:0032259">
    <property type="term" value="P:methylation"/>
    <property type="evidence" value="ECO:0007669"/>
    <property type="project" value="UniProtKB-KW"/>
</dbReference>
<evidence type="ECO:0000313" key="4">
    <source>
        <dbReference type="EMBL" id="MPM41485.1"/>
    </source>
</evidence>
<dbReference type="InterPro" id="IPR012327">
    <property type="entry name" value="MeTrfase_D12"/>
</dbReference>
<dbReference type="EMBL" id="VSSQ01009389">
    <property type="protein sequence ID" value="MPM41485.1"/>
    <property type="molecule type" value="Genomic_DNA"/>
</dbReference>
<dbReference type="Gene3D" id="3.40.50.150">
    <property type="entry name" value="Vaccinia Virus protein VP39"/>
    <property type="match status" value="1"/>
</dbReference>
<keyword evidence="3" id="KW-0949">S-adenosyl-L-methionine</keyword>
<evidence type="ECO:0008006" key="5">
    <source>
        <dbReference type="Google" id="ProtNLM"/>
    </source>
</evidence>
<evidence type="ECO:0000256" key="3">
    <source>
        <dbReference type="ARBA" id="ARBA00022691"/>
    </source>
</evidence>